<gene>
    <name evidence="1" type="ORF">GSMUA_289800.1</name>
</gene>
<dbReference type="InParanoid" id="A0A804HQS6"/>
<keyword evidence="3" id="KW-1185">Reference proteome</keyword>
<protein>
    <submittedName>
        <fullName evidence="1">(wild Malaysian banana) hypothetical protein</fullName>
    </submittedName>
</protein>
<dbReference type="EnsemblPlants" id="Ma01_t05940.1">
    <property type="protein sequence ID" value="Ma01_p05940.1"/>
    <property type="gene ID" value="Ma01_g05940"/>
</dbReference>
<evidence type="ECO:0000313" key="3">
    <source>
        <dbReference type="Proteomes" id="UP000012960"/>
    </source>
</evidence>
<sequence>MNMIKQSKLSIDQLCPDQRILYCCFYSTDHREQQSLLPQEEGYLTWKSKCRKLKSIPDLFQGESCKKFT</sequence>
<dbReference type="AlphaFoldDB" id="A0A804HQS6"/>
<evidence type="ECO:0000313" key="2">
    <source>
        <dbReference type="EnsemblPlants" id="Ma01_p05940.1"/>
    </source>
</evidence>
<name>A0A804HQS6_MUSAM</name>
<reference evidence="1" key="1">
    <citation type="submission" date="2021-03" db="EMBL/GenBank/DDBJ databases">
        <authorList>
            <consortium name="Genoscope - CEA"/>
            <person name="William W."/>
        </authorList>
    </citation>
    <scope>NUCLEOTIDE SEQUENCE</scope>
    <source>
        <strain evidence="1">Doubled-haploid Pahang</strain>
    </source>
</reference>
<dbReference type="Proteomes" id="UP000012960">
    <property type="component" value="Unplaced"/>
</dbReference>
<proteinExistence type="predicted"/>
<reference evidence="2" key="2">
    <citation type="submission" date="2021-05" db="UniProtKB">
        <authorList>
            <consortium name="EnsemblPlants"/>
        </authorList>
    </citation>
    <scope>IDENTIFICATION</scope>
    <source>
        <strain evidence="2">subsp. malaccensis</strain>
    </source>
</reference>
<organism evidence="2 3">
    <name type="scientific">Musa acuminata subsp. malaccensis</name>
    <name type="common">Wild banana</name>
    <name type="synonym">Musa malaccensis</name>
    <dbReference type="NCBI Taxonomy" id="214687"/>
    <lineage>
        <taxon>Eukaryota</taxon>
        <taxon>Viridiplantae</taxon>
        <taxon>Streptophyta</taxon>
        <taxon>Embryophyta</taxon>
        <taxon>Tracheophyta</taxon>
        <taxon>Spermatophyta</taxon>
        <taxon>Magnoliopsida</taxon>
        <taxon>Liliopsida</taxon>
        <taxon>Zingiberales</taxon>
        <taxon>Musaceae</taxon>
        <taxon>Musa</taxon>
    </lineage>
</organism>
<dbReference type="EMBL" id="HG996466">
    <property type="protein sequence ID" value="CAG1858685.1"/>
    <property type="molecule type" value="Genomic_DNA"/>
</dbReference>
<dbReference type="Gramene" id="Ma01_t05940.1">
    <property type="protein sequence ID" value="Ma01_p05940.1"/>
    <property type="gene ID" value="Ma01_g05940"/>
</dbReference>
<evidence type="ECO:0000313" key="1">
    <source>
        <dbReference type="EMBL" id="CAG1858685.1"/>
    </source>
</evidence>
<accession>A0A804HQS6</accession>